<gene>
    <name evidence="1" type="ORF">HY912_09205</name>
</gene>
<accession>A0A9D6Z3A0</accession>
<dbReference type="Proteomes" id="UP000807825">
    <property type="component" value="Unassembled WGS sequence"/>
</dbReference>
<organism evidence="1 2">
    <name type="scientific">Desulfomonile tiedjei</name>
    <dbReference type="NCBI Taxonomy" id="2358"/>
    <lineage>
        <taxon>Bacteria</taxon>
        <taxon>Pseudomonadati</taxon>
        <taxon>Thermodesulfobacteriota</taxon>
        <taxon>Desulfomonilia</taxon>
        <taxon>Desulfomonilales</taxon>
        <taxon>Desulfomonilaceae</taxon>
        <taxon>Desulfomonile</taxon>
    </lineage>
</organism>
<evidence type="ECO:0000313" key="1">
    <source>
        <dbReference type="EMBL" id="MBI5249659.1"/>
    </source>
</evidence>
<protein>
    <recommendedName>
        <fullName evidence="3">PilZ domain-containing protein</fullName>
    </recommendedName>
</protein>
<sequence length="179" mass="20601">MSIQETRIDEIIDDVRSGITDSDLIEKYHISAKSLKYLLNQLLNQGRMSGAALYWRPLMCDDSVETESRRLLPRYLVASLIPAHYEENPEAKGWVFDINERGVRICGLTAKPGEVKRLVFLVRQMKEMRNIVAEAECRWFAMEGPEARPFAGFKIISITPENLLALRELIRQITGCQFR</sequence>
<dbReference type="AlphaFoldDB" id="A0A9D6Z3A0"/>
<proteinExistence type="predicted"/>
<evidence type="ECO:0000313" key="2">
    <source>
        <dbReference type="Proteomes" id="UP000807825"/>
    </source>
</evidence>
<evidence type="ECO:0008006" key="3">
    <source>
        <dbReference type="Google" id="ProtNLM"/>
    </source>
</evidence>
<reference evidence="1" key="1">
    <citation type="submission" date="2020-07" db="EMBL/GenBank/DDBJ databases">
        <title>Huge and variable diversity of episymbiotic CPR bacteria and DPANN archaea in groundwater ecosystems.</title>
        <authorList>
            <person name="He C.Y."/>
            <person name="Keren R."/>
            <person name="Whittaker M."/>
            <person name="Farag I.F."/>
            <person name="Doudna J."/>
            <person name="Cate J.H.D."/>
            <person name="Banfield J.F."/>
        </authorList>
    </citation>
    <scope>NUCLEOTIDE SEQUENCE</scope>
    <source>
        <strain evidence="1">NC_groundwater_1664_Pr3_B-0.1um_52_9</strain>
    </source>
</reference>
<comment type="caution">
    <text evidence="1">The sequence shown here is derived from an EMBL/GenBank/DDBJ whole genome shotgun (WGS) entry which is preliminary data.</text>
</comment>
<dbReference type="EMBL" id="JACRDE010000250">
    <property type="protein sequence ID" value="MBI5249659.1"/>
    <property type="molecule type" value="Genomic_DNA"/>
</dbReference>
<name>A0A9D6Z3A0_9BACT</name>